<dbReference type="EnsemblPlants" id="ONIVA12G04530.1">
    <property type="protein sequence ID" value="ONIVA12G04530.1"/>
    <property type="gene ID" value="ONIVA12G04530"/>
</dbReference>
<organism evidence="1">
    <name type="scientific">Oryza nivara</name>
    <name type="common">Indian wild rice</name>
    <name type="synonym">Oryza sativa f. spontanea</name>
    <dbReference type="NCBI Taxonomy" id="4536"/>
    <lineage>
        <taxon>Eukaryota</taxon>
        <taxon>Viridiplantae</taxon>
        <taxon>Streptophyta</taxon>
        <taxon>Embryophyta</taxon>
        <taxon>Tracheophyta</taxon>
        <taxon>Spermatophyta</taxon>
        <taxon>Magnoliopsida</taxon>
        <taxon>Liliopsida</taxon>
        <taxon>Poales</taxon>
        <taxon>Poaceae</taxon>
        <taxon>BOP clade</taxon>
        <taxon>Oryzoideae</taxon>
        <taxon>Oryzeae</taxon>
        <taxon>Oryzinae</taxon>
        <taxon>Oryza</taxon>
    </lineage>
</organism>
<reference evidence="1" key="2">
    <citation type="submission" date="2018-04" db="EMBL/GenBank/DDBJ databases">
        <title>OnivRS2 (Oryza nivara Reference Sequence Version 2).</title>
        <authorList>
            <person name="Zhang J."/>
            <person name="Kudrna D."/>
            <person name="Lee S."/>
            <person name="Talag J."/>
            <person name="Rajasekar S."/>
            <person name="Welchert J."/>
            <person name="Hsing Y.-I."/>
            <person name="Wing R.A."/>
        </authorList>
    </citation>
    <scope>NUCLEOTIDE SEQUENCE [LARGE SCALE GENOMIC DNA]</scope>
    <source>
        <strain evidence="1">SL10</strain>
    </source>
</reference>
<dbReference type="Gramene" id="ONIVA12G04530.1">
    <property type="protein sequence ID" value="ONIVA12G04530.1"/>
    <property type="gene ID" value="ONIVA12G04530"/>
</dbReference>
<proteinExistence type="predicted"/>
<protein>
    <submittedName>
        <fullName evidence="1">Uncharacterized protein</fullName>
    </submittedName>
</protein>
<evidence type="ECO:0000313" key="2">
    <source>
        <dbReference type="Proteomes" id="UP000006591"/>
    </source>
</evidence>
<dbReference type="Gene3D" id="3.40.50.300">
    <property type="entry name" value="P-loop containing nucleotide triphosphate hydrolases"/>
    <property type="match status" value="1"/>
</dbReference>
<dbReference type="InterPro" id="IPR027417">
    <property type="entry name" value="P-loop_NTPase"/>
</dbReference>
<dbReference type="AlphaFoldDB" id="A0A0E0J7I8"/>
<dbReference type="HOGENOM" id="CLU_1985169_0_0_1"/>
<name>A0A0E0J7I8_ORYNI</name>
<reference evidence="1" key="1">
    <citation type="submission" date="2015-04" db="UniProtKB">
        <authorList>
            <consortium name="EnsemblPlants"/>
        </authorList>
    </citation>
    <scope>IDENTIFICATION</scope>
    <source>
        <strain evidence="1">SL10</strain>
    </source>
</reference>
<dbReference type="Proteomes" id="UP000006591">
    <property type="component" value="Chromosome 12"/>
</dbReference>
<evidence type="ECO:0000313" key="1">
    <source>
        <dbReference type="EnsemblPlants" id="ONIVA12G04530.1"/>
    </source>
</evidence>
<accession>A0A0E0J7I8</accession>
<sequence>MLVLSPLLSLMVDQLRKLPAFLQDCLLVSGQEKEKRKRAKQPSIWPWAKGSSRTVAAGIAEQQRYSTPRRCSSSVIQSHLAFLAAASPAYKAFFSGMSRLLAHTRSAQCRPLSGRACFLLCERAPP</sequence>
<keyword evidence="2" id="KW-1185">Reference proteome</keyword>